<dbReference type="Gene3D" id="3.30.40.10">
    <property type="entry name" value="Zinc/RING finger domain, C3HC4 (zinc finger)"/>
    <property type="match status" value="1"/>
</dbReference>
<organism evidence="13">
    <name type="scientific">Salpingoeca rosetta (strain ATCC 50818 / BSB-021)</name>
    <dbReference type="NCBI Taxonomy" id="946362"/>
    <lineage>
        <taxon>Eukaryota</taxon>
        <taxon>Choanoflagellata</taxon>
        <taxon>Craspedida</taxon>
        <taxon>Salpingoecidae</taxon>
        <taxon>Salpingoeca</taxon>
    </lineage>
</organism>
<dbReference type="SMART" id="SM00184">
    <property type="entry name" value="RING"/>
    <property type="match status" value="1"/>
</dbReference>
<dbReference type="InterPro" id="IPR013083">
    <property type="entry name" value="Znf_RING/FYVE/PHD"/>
</dbReference>
<feature type="region of interest" description="Disordered" evidence="9">
    <location>
        <begin position="2521"/>
        <end position="2552"/>
    </location>
</feature>
<dbReference type="InterPro" id="IPR031248">
    <property type="entry name" value="RNF213"/>
</dbReference>
<dbReference type="PROSITE" id="PS51981">
    <property type="entry name" value="ZF_RZ"/>
    <property type="match status" value="1"/>
</dbReference>
<feature type="coiled-coil region" evidence="8">
    <location>
        <begin position="5053"/>
        <end position="5080"/>
    </location>
</feature>
<feature type="region of interest" description="Disordered" evidence="9">
    <location>
        <begin position="3006"/>
        <end position="3063"/>
    </location>
</feature>
<feature type="compositionally biased region" description="Polar residues" evidence="9">
    <location>
        <begin position="559"/>
        <end position="572"/>
    </location>
</feature>
<keyword evidence="8" id="KW-0175">Coiled coil</keyword>
<feature type="region of interest" description="Disordered" evidence="9">
    <location>
        <begin position="3159"/>
        <end position="3211"/>
    </location>
</feature>
<evidence type="ECO:0000313" key="13">
    <source>
        <dbReference type="Proteomes" id="UP000007799"/>
    </source>
</evidence>
<protein>
    <submittedName>
        <fullName evidence="12">Uncharacterized protein</fullName>
    </submittedName>
</protein>
<evidence type="ECO:0000256" key="6">
    <source>
        <dbReference type="ARBA" id="ARBA00022859"/>
    </source>
</evidence>
<name>F2UJL2_SALR5</name>
<reference evidence="12" key="1">
    <citation type="submission" date="2009-08" db="EMBL/GenBank/DDBJ databases">
        <title>Annotation of Salpingoeca rosetta.</title>
        <authorList>
            <consortium name="The Broad Institute Genome Sequencing Platform"/>
            <person name="Russ C."/>
            <person name="Cuomo C."/>
            <person name="Burger G."/>
            <person name="Gray M.W."/>
            <person name="Holland P.W.H."/>
            <person name="King N."/>
            <person name="Lang F.B.F."/>
            <person name="Roger A.J."/>
            <person name="Ruiz-Trillo I."/>
            <person name="Young S.K."/>
            <person name="Zeng Q."/>
            <person name="Gargeya S."/>
            <person name="Alvarado L."/>
            <person name="Berlin A."/>
            <person name="Chapman S.B."/>
            <person name="Chen Z."/>
            <person name="Freedman E."/>
            <person name="Gellesch M."/>
            <person name="Goldberg J."/>
            <person name="Griggs A."/>
            <person name="Gujja S."/>
            <person name="Heilman E."/>
            <person name="Heiman D."/>
            <person name="Howarth C."/>
            <person name="Mehta T."/>
            <person name="Neiman D."/>
            <person name="Pearson M."/>
            <person name="Roberts A."/>
            <person name="Saif S."/>
            <person name="Shea T."/>
            <person name="Shenoy N."/>
            <person name="Sisk P."/>
            <person name="Stolte C."/>
            <person name="Sykes S."/>
            <person name="White J."/>
            <person name="Yandava C."/>
            <person name="Haas B."/>
            <person name="Nusbaum C."/>
            <person name="Birren B."/>
        </authorList>
    </citation>
    <scope>NUCLEOTIDE SEQUENCE [LARGE SCALE GENOMIC DNA]</scope>
    <source>
        <strain evidence="12">ATCC 50818</strain>
    </source>
</reference>
<dbReference type="GO" id="GO:0016887">
    <property type="term" value="F:ATP hydrolysis activity"/>
    <property type="evidence" value="ECO:0007669"/>
    <property type="project" value="InterPro"/>
</dbReference>
<dbReference type="InterPro" id="IPR017907">
    <property type="entry name" value="Znf_RING_CS"/>
</dbReference>
<dbReference type="InParanoid" id="F2UJL2"/>
<dbReference type="InterPro" id="IPR046439">
    <property type="entry name" value="ZF_RZ_dom"/>
</dbReference>
<feature type="compositionally biased region" description="Acidic residues" evidence="9">
    <location>
        <begin position="4676"/>
        <end position="4713"/>
    </location>
</feature>
<keyword evidence="5" id="KW-0862">Zinc</keyword>
<dbReference type="PANTHER" id="PTHR22605:SF1">
    <property type="entry name" value="RZ-TYPE DOMAIN-CONTAINING PROTEIN"/>
    <property type="match status" value="1"/>
</dbReference>
<dbReference type="PROSITE" id="PS50089">
    <property type="entry name" value="ZF_RING_2"/>
    <property type="match status" value="1"/>
</dbReference>
<accession>F2UJL2</accession>
<dbReference type="Proteomes" id="UP000007799">
    <property type="component" value="Unassembled WGS sequence"/>
</dbReference>
<feature type="compositionally biased region" description="Gly residues" evidence="9">
    <location>
        <begin position="2644"/>
        <end position="2656"/>
    </location>
</feature>
<feature type="compositionally biased region" description="Basic and acidic residues" evidence="9">
    <location>
        <begin position="3040"/>
        <end position="3052"/>
    </location>
</feature>
<keyword evidence="2" id="KW-0963">Cytoplasm</keyword>
<evidence type="ECO:0000256" key="5">
    <source>
        <dbReference type="ARBA" id="ARBA00022833"/>
    </source>
</evidence>
<evidence type="ECO:0000256" key="9">
    <source>
        <dbReference type="SAM" id="MobiDB-lite"/>
    </source>
</evidence>
<evidence type="ECO:0000313" key="12">
    <source>
        <dbReference type="EMBL" id="EGD77311.1"/>
    </source>
</evidence>
<feature type="domain" description="RING-type" evidence="10">
    <location>
        <begin position="3945"/>
        <end position="3983"/>
    </location>
</feature>
<feature type="region of interest" description="Disordered" evidence="9">
    <location>
        <begin position="2641"/>
        <end position="2672"/>
    </location>
</feature>
<feature type="region of interest" description="Disordered" evidence="9">
    <location>
        <begin position="61"/>
        <end position="96"/>
    </location>
</feature>
<dbReference type="eggNOG" id="ENOG502QQ65">
    <property type="taxonomic scope" value="Eukaryota"/>
</dbReference>
<feature type="compositionally biased region" description="Acidic residues" evidence="9">
    <location>
        <begin position="3012"/>
        <end position="3032"/>
    </location>
</feature>
<feature type="region of interest" description="Disordered" evidence="9">
    <location>
        <begin position="872"/>
        <end position="911"/>
    </location>
</feature>
<dbReference type="OrthoDB" id="2400221at2759"/>
<evidence type="ECO:0000256" key="1">
    <source>
        <dbReference type="ARBA" id="ARBA00004496"/>
    </source>
</evidence>
<dbReference type="EMBL" id="GL832977">
    <property type="protein sequence ID" value="EGD77311.1"/>
    <property type="molecule type" value="Genomic_DNA"/>
</dbReference>
<keyword evidence="13" id="KW-1185">Reference proteome</keyword>
<sequence>MDAKRSYYHRTLQLMPGKTTDRTLSHKLVKVKRKEQRDGSALSGNATRCFVRHCFKLSSNNDDNTTATGTTGTSSTSSTSTSTSTSNSSTNKGRGKGAMRVLKALLRTIPAQTLCQFLFGDTQFARQLTGQNVLQLLNATDNESIQKQLGSSATSSHTRLALQELLIADDSVVRLLSPARPSAADTKRGHLRLLKAILNCGQSRDSACGRNNFAFVALVQALKPRFGQRNLTCEAGLPKGFRPSPTQHHTMLMAVADFLSKHKEEVTVKVPKKTQVQLAAWVMQAQHDLPSILSFITQHDFAVHVREQWPNDFHKKLEIALANTSNNTSTAFMSFMRDTPDAKHVVFNAWLSQLSATATTNSSRATRTSDSASGLQQQQTLADGSVELAQSDILTKKQRSRLLATILEKCKTSSLCSNLLLPVLRTARDDAESVCQLWADVKATSKANSALQQWLSSHGSRHTRRPSSSSTADHLQVPVKQLLANAHELDLVLQRHVSALTPPPQAPNDDADDEVIAASRANEQSRHVNKSSDAPENSLEVPQDAPSSASAEHKVPSDNVASTSTARSTQPWPTCRGADPLRLKPVSQLVVACVCNTPSMTLLEQLVSATQENVACVDLNRAGAAQEVLAVVRKGVCALASASHSSGRTSDADLCRVLKLLQTGAHDSHSHHPTFHQLGVDALALIRVPTSYRSMMQHVALWQCILSADSPRAWAETQTAQEAHRVLVQELQAWADLKKTSRDVAVVRAQRQALTSLLSLVTHAGHCAEDIVTAAFASQQKLEEESQLVGALHSLLHHLLPSDVWLERLQRELGTWRDQSLSRASNSSRWQGILQWSQADDLRTVSERADSLTFRAYVRHILALQDNREQLINNNNNNDDDDDHNNSMSADLHDDDDDDGDGDDGDASVARQPDISHFQPSASAAHRALATAVKTQRDHANHFLHLSEATPLRALEVMWGNLSADQVAPEVDMLFRVLGRSQRGTSTRTSIRDLKAQLTSYAQRKEYEARATDLQHVLCVCERFLASNTSHLTQTIQAVLQPDAGDEQTLGVLHRAVQRVEGVITRSEVWDVVHELAHSADLLEFLYEQRHEDVRHYTVSAEAFASDAYMATSEQVNAFIQLHSFMAPLILENEKAPDFESYLQKLHERYDQTQAPLQTAGTRFAADRTGAAMRRDSLSQLLRICNTSLPRLKMFVETVSDRGAASRERIRKIMDPSFHACVEFHCDTLHQTADFTLVLVGEEGNTRLGQRDISDLRARACLLSADEDSEVRETMLQFRNLLRDVDVALVQLTKLAKSGHLGEFSSNYRRRIPCVHRPDEHEESLQGYAEELVQDLRMWNTSLQRARARFPALARLSNRQLVVLFQTHFLCEDTGDFDEQESLQLLALLFGSHVDSVQFSDWAGDDGLFDVEGLSGEEALYELGMALSDVQDSIGSNATSARALMARASTPPPSPFQHGAKHDVVRVMLADNDMTTATCVLAAFTDANLRFAPAQCLFCSKHTDPDTLHLFLQRSQDPGAGAPFVLVHPGRLSIEAQAHLKAELGQWTTTPCSPRHSRAPCPDMERRPGMQLRGRPLPRLSVVCQRTTHAQLLVDISGVDLEDVASNITAANDFKVQVDLHIQDKGDVTVVTSEMAQQGKSTWIQEQMRSAEADAEQRPCTLLVSGHDTFDTLLGKLAALPGISSDGSTPRAIHIDVGAALNVEPDLNMHLFQLLVLRCLARDDRVWHIPPSLRVFVEVGNTLNSGLLDELSLTTAAPFRAHRLAWDVSNVTVSTDIESPMQLACRYLDLLHTNDMSTAYVEPHLTYGAEIATTVFVDIPTLPRERCLELLQHYFPRLQEGHASFAELNAFLRVTAQQLPRMFTSAYVQQQMLCAYMGLSPEQARQIRRGMVTAVVDTVRRFAVPSADAVRQAQHHHQHSQGTMTDDMLRRMERVPAWIQTGAGSGATHWMLCAADDGCVYPFYTDPQAVPQEVQRFFEAQLAPLRSMVSHSSKELFERVQHLLDHTNTREQGQYAMTLDNMLKMVLIYIRITNNVPCILMGHAGCGKTSLFKQLADMRRDVVYDGALAIHAGTTAQDIVAYVNAAITRATAAAVAESAGKTVWVFLDEINTCEHLDLLSDIIVRRRCGSRSIPDNVKIAAACNPYKRRDRPSPTPGLVTTERQPIDAQSHLMYRVHPLPEAMLPYVWDFGELSAGDERLYMGSMVDGLGLDQDEKNAVVHMLYQCHDFLRTQTDHMISLRDVKRFCTLFKFFKTWRQRRGDLAHNKCVRDVRVAELTANMHAAWLSLMQCYMVRLSDNTQRRTLLRRCIGGDEQQAKAKALLKFMHQEQLDMVDRMDRRPPQFQNLAENAALLENTFSIVVSLLNRIPIFLVGKPGNSKTVSMSLVNNSLRGPDSRDPLLKLYPGITVFAYQGSVEATSEGILQVFARAEAYLQTASNDNVLPVVVLDEVGLAEYSRHNPLKVLHAKLEPPDGSELRVGVVGISNWALDAAKMNRALHISRPELSRDELRSTADAIAQSFRSQSSDGHASAHSSDGHPQRGSGPRLTDGLRPRASSRLRLLDITLRALADAFSKYIKTRTDSRLGGKHKRCFFGLRDFYSACKTVCRNQQRLGASVLATALIRNFSGTLGSANAGSGHHDGVGEGYGSGAVGDAGGEAPADNGGVDATSHPQQQSEHALMFRLVVQHLVQHNLVELAVDLHTALEAASSRMSECIKENLSDFEARHLLIGSVGDAALSILDTSNALIIRGSQFEADMSSEDHAYDVLSRIIVKMEHGGMLVLVDLDSAYGSLYDMLNQSYTVIQGRRNCTIALGSYSNPLCPVHDTFRCVVLMDREKMQTYDPPFLNRFEKYLLSFTDALTRDQRDVCAQVENWLTRIVARGQDTSTVTLQDKTRAIPCYSDNLVPSLLLKYLRHDPSRGGAMAAALPMSADHQHDAFDVVRQGLVNLMSLQFVASLSSSVSDRDELSRDKRAVFEEYMRSASHHSLALLLQHIGWFEDDDNNNDGNLADHDDDDDADDGDDGDGDGDDSVGESGANAGRDDMRDADDSGGSREATASTSAHTNGAAVRKLIVVTRSAIFHPFTELPNHSTLRLCDVRSEAALTHRLNEAWRTTPNNGTLVVQFSLSDLRHFTFTQDKIKHLLNTPASDQGHIAVLEHQHQRQGWHQRGQEQQERQGCQQDQHDQHDQHEGHQLHQRLRHGSPPMRQQKTHPRRLILCIHMHSTTKEHKEHTKELALLRTIMASPGWHMHYCDDLSGLLSAGTAAELQAGRTRDVAHRHMPPADRTNRALLNLFSKSLKSAVRDDEHSLLFYQHLVREEGMWWWCYSRMNFSHVQHQLDCARSSMQRLFPHHHARQLDTMDTRGAGSSAGSHHGQAAMARGFRECIALAAVQALDDAPAWVTRLAGEDMHQPTFGTFSQRLVTSVRETVLSAIARVLFHLERFHSVPNATQVADADARAILAELHIPERTYAGMVTGMFPGLLDAFGPSSSVVGSSSNGIDTQLGAMSLQLPEKHVSYNSVLPLSEALFAVLEQLPSSSDRVVRLDAYVTLATVGLGSQEASTTSAPPSSSVTTLTRCVGALLLVDWVRFKDLHAGASTRDIWCGLRMCVGQLTQITNVHQLERALQILQDNEDTLCAFFGLLSLARRANTHVNLLNMSSLQRRRGRGAHLANDAGDDDDDDDYDDYDDYDDEGSVQDKDAGDHDDDDGEDILDDCGLDIDGTGHGSVAPSDASTTLVRLVCQDIVKRFNRAMDHGNTAEGVTEAYAARTLNQHLAALVRVRSAQRTGGPVAARDSGLIDSRSRDSALRVRRFGSGNRTATDTTGGITPAAVAVAPAQVLRANVLNALLCGWQRNPQLAVRPLVRDIDALFASPTPLTTFIKSVCAEDERLWEIAEPRRRLVSDALALFSQLLDLGFSAMGHNVQRKLLGILCRRTTHAARDACSVCLGNSLTHRVIACQHAFCYSCLEQCVQLSQPCPLCRGPLRGLADIQQLPQEEAATTQRTERAVSQAHLWLPHTGSAVRTAVLKFATGAQDVESLMTQPPGPLFAGMAAVLGANDFDATRSSPMLVLTVDVLEGAVLPGMLQAAPAVAVLCVQGVLARCLDAVQQVDDRGVFTRETVRDAAVGVAVQRTCIRLIADALLEQREDDLFPDVLQMLFGDDDTPMQAAPPSLKQRRLFLLKSLRQNRDLQGLRAVLQLHERRLPWLTSLEWPDQDAWLVPFIPFAVPSQAASFAQWNQLRMHQQHHQQHNPQQQQPAGADVGPDVGPGVVANVMARMNMRPIADEARPAVLNHPVFTVAPAHHEAMTAVINRLPRHQVWGTNLRADSEAERTLLNQRLEHARLLVLHLASVLLDAEREGRDLGLLHMLAQPPQDMSPLFVPASANDEASGAINAVRDRSATYKCQCGEMYAVGDCGQLSGRGTCARCGSPIGRESGHNRVAGRGMIAPPPFHYLNTHHLRQQQQQQRPQHQRQQRGYFPLAFQNLQRDGEGVRHLSARSAGVLDMIVHASLLVAACRDAASDAAVRRLLNEQLPFATEQSSAAALLRRIVGVLERLETTLDANTRAVSGLVNRIAQRLMHPVPGDEAASVPLDADLRTEQGRGAFEQAFHALAEQVIGTNPQQCGDAIISDLNRQHGARSNWLTRQVFERRSVASGAGTDDNTDGAANGGDGGGDDDDDDDDDDDEDEDDDGDDPVPDVGDGDGDGDGEDTQNNIHDNHTNDAEDMAEEEDEGVLWGCWRVAKQPDAGSLLAAYANDTHAQRQFPLIGTCARMRHVLPFCRLIVPLTAWYIRVRQHFEDKVISRGETEGADAMTHAALIQQMQGSGRGEDAQRCFHAFQQAWNEVVEHQALVFGGVTVSANGTLVRDEEAEFGRMDCTTLQRMPSMNDDMPVGFSLLSDSGSGRHLYFMLRRLAAIQTEHIEHVLATCEESVNAQRAVQHASGASIVVPNVSVTRARPQLVVSAVVTEDVLAHVYAHTSVGSGNQLVANWQAVQDILLQHTFVGKVGFRPVEPATFGFRFGREQGEHFLQMCHELQRRYANLWQDIPPQRKDAMTTASELRQRVDELRGALEVLVLQLRTRLAQVHGDGSLNLDSDRADTDDGSEPARTSRGISVEAMLQKSLEEFVRTVLPQGNSTTTTVLRRCECHNLRVAQVFSLLELVYEQLILQDAHGSHAHDIQDEVAVVQELQTAIREGKLVPEAAMYGLRHFFVCSYYLDYRHNTEHSLSDYWEALLDRPEFVPVHFNKEQMQLPSSLQMKHVPSLYVWLDLHS</sequence>
<feature type="domain" description="RZ-type" evidence="11">
    <location>
        <begin position="4383"/>
        <end position="4459"/>
    </location>
</feature>
<feature type="compositionally biased region" description="Low complexity" evidence="9">
    <location>
        <begin position="4659"/>
        <end position="4669"/>
    </location>
</feature>
<feature type="compositionally biased region" description="Low complexity" evidence="9">
    <location>
        <begin position="4252"/>
        <end position="4265"/>
    </location>
</feature>
<dbReference type="SUPFAM" id="SSF48371">
    <property type="entry name" value="ARM repeat"/>
    <property type="match status" value="1"/>
</dbReference>
<dbReference type="InterPro" id="IPR003593">
    <property type="entry name" value="AAA+_ATPase"/>
</dbReference>
<dbReference type="PROSITE" id="PS00518">
    <property type="entry name" value="ZF_RING_1"/>
    <property type="match status" value="1"/>
</dbReference>
<dbReference type="SUPFAM" id="SSF57850">
    <property type="entry name" value="RING/U-box"/>
    <property type="match status" value="1"/>
</dbReference>
<feature type="compositionally biased region" description="Basic and acidic residues" evidence="9">
    <location>
        <begin position="3182"/>
        <end position="3194"/>
    </location>
</feature>
<feature type="region of interest" description="Disordered" evidence="9">
    <location>
        <begin position="521"/>
        <end position="574"/>
    </location>
</feature>
<dbReference type="Pfam" id="PF20173">
    <property type="entry name" value="ZnF_RZ-type"/>
    <property type="match status" value="1"/>
</dbReference>
<evidence type="ECO:0000256" key="8">
    <source>
        <dbReference type="SAM" id="Coils"/>
    </source>
</evidence>
<dbReference type="KEGG" id="sre:PTSG_08406"/>
<dbReference type="SMART" id="SM00382">
    <property type="entry name" value="AAA"/>
    <property type="match status" value="2"/>
</dbReference>
<evidence type="ECO:0000256" key="4">
    <source>
        <dbReference type="ARBA" id="ARBA00022771"/>
    </source>
</evidence>
<dbReference type="Pfam" id="PF12775">
    <property type="entry name" value="AAA_7"/>
    <property type="match status" value="1"/>
</dbReference>
<feature type="region of interest" description="Disordered" evidence="9">
    <location>
        <begin position="3668"/>
        <end position="3717"/>
    </location>
</feature>
<evidence type="ECO:0000256" key="7">
    <source>
        <dbReference type="PROSITE-ProRule" id="PRU00175"/>
    </source>
</evidence>
<dbReference type="SUPFAM" id="SSF52540">
    <property type="entry name" value="P-loop containing nucleoside triphosphate hydrolases"/>
    <property type="match status" value="2"/>
</dbReference>
<keyword evidence="4 7" id="KW-0863">Zinc-finger</keyword>
<feature type="compositionally biased region" description="Acidic residues" evidence="9">
    <location>
        <begin position="893"/>
        <end position="906"/>
    </location>
</feature>
<feature type="region of interest" description="Disordered" evidence="9">
    <location>
        <begin position="4656"/>
        <end position="4722"/>
    </location>
</feature>
<evidence type="ECO:0000259" key="10">
    <source>
        <dbReference type="PROSITE" id="PS50089"/>
    </source>
</evidence>
<dbReference type="GO" id="GO:0002376">
    <property type="term" value="P:immune system process"/>
    <property type="evidence" value="ECO:0007669"/>
    <property type="project" value="UniProtKB-KW"/>
</dbReference>
<feature type="region of interest" description="Disordered" evidence="9">
    <location>
        <begin position="4242"/>
        <end position="4265"/>
    </location>
</feature>
<dbReference type="InterPro" id="IPR027417">
    <property type="entry name" value="P-loop_NTPase"/>
</dbReference>
<feature type="compositionally biased region" description="Acidic residues" evidence="9">
    <location>
        <begin position="3704"/>
        <end position="3717"/>
    </location>
</feature>
<comment type="subcellular location">
    <subcellularLocation>
        <location evidence="1">Cytoplasm</location>
    </subcellularLocation>
</comment>
<dbReference type="RefSeq" id="XP_004990655.1">
    <property type="nucleotide sequence ID" value="XM_004990598.1"/>
</dbReference>
<feature type="region of interest" description="Disordered" evidence="9">
    <location>
        <begin position="1549"/>
        <end position="1572"/>
    </location>
</feature>
<dbReference type="InterPro" id="IPR016024">
    <property type="entry name" value="ARM-type_fold"/>
</dbReference>
<evidence type="ECO:0000256" key="2">
    <source>
        <dbReference type="ARBA" id="ARBA00022490"/>
    </source>
</evidence>
<feature type="region of interest" description="Disordered" evidence="9">
    <location>
        <begin position="452"/>
        <end position="474"/>
    </location>
</feature>
<feature type="region of interest" description="Disordered" evidence="9">
    <location>
        <begin position="5092"/>
        <end position="5112"/>
    </location>
</feature>
<evidence type="ECO:0000259" key="11">
    <source>
        <dbReference type="PROSITE" id="PS51981"/>
    </source>
</evidence>
<gene>
    <name evidence="12" type="ORF">PTSG_08406</name>
</gene>
<dbReference type="Gene3D" id="3.40.50.300">
    <property type="entry name" value="P-loop containing nucleotide triphosphate hydrolases"/>
    <property type="match status" value="1"/>
</dbReference>
<dbReference type="InterPro" id="IPR001841">
    <property type="entry name" value="Znf_RING"/>
</dbReference>
<proteinExistence type="predicted"/>
<keyword evidence="6" id="KW-0391">Immunity</keyword>
<feature type="compositionally biased region" description="Low complexity" evidence="9">
    <location>
        <begin position="2525"/>
        <end position="2534"/>
    </location>
</feature>
<feature type="compositionally biased region" description="Acidic residues" evidence="9">
    <location>
        <begin position="3676"/>
        <end position="3696"/>
    </location>
</feature>
<evidence type="ECO:0000256" key="3">
    <source>
        <dbReference type="ARBA" id="ARBA00022723"/>
    </source>
</evidence>
<keyword evidence="3" id="KW-0479">Metal-binding</keyword>
<dbReference type="GO" id="GO:0005737">
    <property type="term" value="C:cytoplasm"/>
    <property type="evidence" value="ECO:0007669"/>
    <property type="project" value="UniProtKB-SubCell"/>
</dbReference>
<dbReference type="PANTHER" id="PTHR22605">
    <property type="entry name" value="RZ-TYPE DOMAIN-CONTAINING PROTEIN"/>
    <property type="match status" value="1"/>
</dbReference>
<dbReference type="GO" id="GO:0008270">
    <property type="term" value="F:zinc ion binding"/>
    <property type="evidence" value="ECO:0007669"/>
    <property type="project" value="UniProtKB-KW"/>
</dbReference>
<feature type="compositionally biased region" description="Low complexity" evidence="9">
    <location>
        <begin position="61"/>
        <end position="91"/>
    </location>
</feature>
<dbReference type="GO" id="GO:0004842">
    <property type="term" value="F:ubiquitin-protein transferase activity"/>
    <property type="evidence" value="ECO:0007669"/>
    <property type="project" value="InterPro"/>
</dbReference>
<dbReference type="GeneID" id="16071213"/>